<dbReference type="EMBL" id="ML179208">
    <property type="protein sequence ID" value="THU95095.1"/>
    <property type="molecule type" value="Genomic_DNA"/>
</dbReference>
<sequence>MSCHFQLVIYHTPNPDTFSRSSKWVQRLLALLPIYSILYSLQHSPSSTTPNLPSFSSLMACTGLSSRPQQ</sequence>
<protein>
    <submittedName>
        <fullName evidence="1">Uncharacterized protein</fullName>
    </submittedName>
</protein>
<name>A0A4V4HFI6_DENBC</name>
<dbReference type="Proteomes" id="UP000297245">
    <property type="component" value="Unassembled WGS sequence"/>
</dbReference>
<accession>A0A4V4HFI6</accession>
<evidence type="ECO:0000313" key="1">
    <source>
        <dbReference type="EMBL" id="THU95095.1"/>
    </source>
</evidence>
<reference evidence="1 2" key="1">
    <citation type="journal article" date="2019" name="Nat. Ecol. Evol.">
        <title>Megaphylogeny resolves global patterns of mushroom evolution.</title>
        <authorList>
            <person name="Varga T."/>
            <person name="Krizsan K."/>
            <person name="Foldi C."/>
            <person name="Dima B."/>
            <person name="Sanchez-Garcia M."/>
            <person name="Sanchez-Ramirez S."/>
            <person name="Szollosi G.J."/>
            <person name="Szarkandi J.G."/>
            <person name="Papp V."/>
            <person name="Albert L."/>
            <person name="Andreopoulos W."/>
            <person name="Angelini C."/>
            <person name="Antonin V."/>
            <person name="Barry K.W."/>
            <person name="Bougher N.L."/>
            <person name="Buchanan P."/>
            <person name="Buyck B."/>
            <person name="Bense V."/>
            <person name="Catcheside P."/>
            <person name="Chovatia M."/>
            <person name="Cooper J."/>
            <person name="Damon W."/>
            <person name="Desjardin D."/>
            <person name="Finy P."/>
            <person name="Geml J."/>
            <person name="Haridas S."/>
            <person name="Hughes K."/>
            <person name="Justo A."/>
            <person name="Karasinski D."/>
            <person name="Kautmanova I."/>
            <person name="Kiss B."/>
            <person name="Kocsube S."/>
            <person name="Kotiranta H."/>
            <person name="LaButti K.M."/>
            <person name="Lechner B.E."/>
            <person name="Liimatainen K."/>
            <person name="Lipzen A."/>
            <person name="Lukacs Z."/>
            <person name="Mihaltcheva S."/>
            <person name="Morgado L.N."/>
            <person name="Niskanen T."/>
            <person name="Noordeloos M.E."/>
            <person name="Ohm R.A."/>
            <person name="Ortiz-Santana B."/>
            <person name="Ovrebo C."/>
            <person name="Racz N."/>
            <person name="Riley R."/>
            <person name="Savchenko A."/>
            <person name="Shiryaev A."/>
            <person name="Soop K."/>
            <person name="Spirin V."/>
            <person name="Szebenyi C."/>
            <person name="Tomsovsky M."/>
            <person name="Tulloss R.E."/>
            <person name="Uehling J."/>
            <person name="Grigoriev I.V."/>
            <person name="Vagvolgyi C."/>
            <person name="Papp T."/>
            <person name="Martin F.M."/>
            <person name="Miettinen O."/>
            <person name="Hibbett D.S."/>
            <person name="Nagy L.G."/>
        </authorList>
    </citation>
    <scope>NUCLEOTIDE SEQUENCE [LARGE SCALE GENOMIC DNA]</scope>
    <source>
        <strain evidence="1 2">CBS 962.96</strain>
    </source>
</reference>
<organism evidence="1 2">
    <name type="scientific">Dendrothele bispora (strain CBS 962.96)</name>
    <dbReference type="NCBI Taxonomy" id="1314807"/>
    <lineage>
        <taxon>Eukaryota</taxon>
        <taxon>Fungi</taxon>
        <taxon>Dikarya</taxon>
        <taxon>Basidiomycota</taxon>
        <taxon>Agaricomycotina</taxon>
        <taxon>Agaricomycetes</taxon>
        <taxon>Agaricomycetidae</taxon>
        <taxon>Agaricales</taxon>
        <taxon>Agaricales incertae sedis</taxon>
        <taxon>Dendrothele</taxon>
    </lineage>
</organism>
<dbReference type="AlphaFoldDB" id="A0A4V4HFI6"/>
<gene>
    <name evidence="1" type="ORF">K435DRAFT_140775</name>
</gene>
<proteinExistence type="predicted"/>
<keyword evidence="2" id="KW-1185">Reference proteome</keyword>
<evidence type="ECO:0000313" key="2">
    <source>
        <dbReference type="Proteomes" id="UP000297245"/>
    </source>
</evidence>